<name>A0A0P6Y311_9CHLR</name>
<dbReference type="InterPro" id="IPR007874">
    <property type="entry name" value="MinC_N"/>
</dbReference>
<dbReference type="GO" id="GO:1901891">
    <property type="term" value="P:regulation of cell septum assembly"/>
    <property type="evidence" value="ECO:0007669"/>
    <property type="project" value="InterPro"/>
</dbReference>
<keyword evidence="2 7" id="KW-0132">Cell division</keyword>
<evidence type="ECO:0000256" key="4">
    <source>
        <dbReference type="ARBA" id="ARBA00023306"/>
    </source>
</evidence>
<keyword evidence="3 7" id="KW-0717">Septation</keyword>
<dbReference type="InterPro" id="IPR013033">
    <property type="entry name" value="MinC"/>
</dbReference>
<gene>
    <name evidence="7" type="primary">minC</name>
    <name evidence="10" type="ORF">ADN01_08485</name>
</gene>
<dbReference type="STRING" id="229921.ADN01_08485"/>
<evidence type="ECO:0000259" key="8">
    <source>
        <dbReference type="Pfam" id="PF03775"/>
    </source>
</evidence>
<dbReference type="SUPFAM" id="SSF63848">
    <property type="entry name" value="Cell-division inhibitor MinC, C-terminal domain"/>
    <property type="match status" value="1"/>
</dbReference>
<evidence type="ECO:0000256" key="3">
    <source>
        <dbReference type="ARBA" id="ARBA00023210"/>
    </source>
</evidence>
<organism evidence="10 11">
    <name type="scientific">Levilinea saccharolytica</name>
    <dbReference type="NCBI Taxonomy" id="229921"/>
    <lineage>
        <taxon>Bacteria</taxon>
        <taxon>Bacillati</taxon>
        <taxon>Chloroflexota</taxon>
        <taxon>Anaerolineae</taxon>
        <taxon>Anaerolineales</taxon>
        <taxon>Anaerolineaceae</taxon>
        <taxon>Levilinea</taxon>
    </lineage>
</organism>
<evidence type="ECO:0000313" key="10">
    <source>
        <dbReference type="EMBL" id="KPL83535.1"/>
    </source>
</evidence>
<proteinExistence type="inferred from homology"/>
<dbReference type="GO" id="GO:0000917">
    <property type="term" value="P:division septum assembly"/>
    <property type="evidence" value="ECO:0007669"/>
    <property type="project" value="UniProtKB-KW"/>
</dbReference>
<feature type="domain" description="Septum formation inhibitor MinC N-terminal" evidence="9">
    <location>
        <begin position="5"/>
        <end position="74"/>
    </location>
</feature>
<feature type="domain" description="Septum formation inhibitor MinC C-terminal" evidence="8">
    <location>
        <begin position="120"/>
        <end position="215"/>
    </location>
</feature>
<dbReference type="Proteomes" id="UP000050501">
    <property type="component" value="Unassembled WGS sequence"/>
</dbReference>
<dbReference type="Pfam" id="PF03775">
    <property type="entry name" value="MinC_C"/>
    <property type="match status" value="1"/>
</dbReference>
<dbReference type="EMBL" id="LGCM01000031">
    <property type="protein sequence ID" value="KPL83535.1"/>
    <property type="molecule type" value="Genomic_DNA"/>
</dbReference>
<comment type="subunit">
    <text evidence="6 7">Interacts with MinD and FtsZ.</text>
</comment>
<protein>
    <recommendedName>
        <fullName evidence="7">Probable septum site-determining protein MinC</fullName>
    </recommendedName>
</protein>
<evidence type="ECO:0000313" key="11">
    <source>
        <dbReference type="Proteomes" id="UP000050501"/>
    </source>
</evidence>
<keyword evidence="4 7" id="KW-0131">Cell cycle</keyword>
<sequence length="222" mass="23547">MTLSVQIKGIKDGLLITLGEGDWGEVQEALLAHIAERASFFQGARVALEVGNRILNAADLGGLRDKLSDRGVILWAVLSNSPKTENTAQVLGLATRLSIPRPERVKPVDTNLPGEPTVLVARTLRSGFRIAYAGHVTVIGDVNPGAEIVAGGSVVVWGKLRGVVHAGAEGDEKAVVCALELVPTQLRIAGHIAVTPQRKGKSNPEIVRVVNGQIVAETWNQK</sequence>
<comment type="similarity">
    <text evidence="1 7">Belongs to the MinC family.</text>
</comment>
<dbReference type="PANTHER" id="PTHR34108:SF1">
    <property type="entry name" value="SEPTUM SITE-DETERMINING PROTEIN MINC"/>
    <property type="match status" value="1"/>
</dbReference>
<dbReference type="AlphaFoldDB" id="A0A0P6Y311"/>
<dbReference type="InterPro" id="IPR005526">
    <property type="entry name" value="Septum_form_inhib_MinC_C"/>
</dbReference>
<dbReference type="PATRIC" id="fig|229921.5.peg.1100"/>
<dbReference type="PANTHER" id="PTHR34108">
    <property type="entry name" value="SEPTUM SITE-DETERMINING PROTEIN MINC"/>
    <property type="match status" value="1"/>
</dbReference>
<comment type="caution">
    <text evidence="10">The sequence shown here is derived from an EMBL/GenBank/DDBJ whole genome shotgun (WGS) entry which is preliminary data.</text>
</comment>
<evidence type="ECO:0000256" key="2">
    <source>
        <dbReference type="ARBA" id="ARBA00022618"/>
    </source>
</evidence>
<evidence type="ECO:0000256" key="5">
    <source>
        <dbReference type="ARBA" id="ARBA00025606"/>
    </source>
</evidence>
<dbReference type="InterPro" id="IPR036145">
    <property type="entry name" value="MinC_C_sf"/>
</dbReference>
<dbReference type="GO" id="GO:0000902">
    <property type="term" value="P:cell morphogenesis"/>
    <property type="evidence" value="ECO:0007669"/>
    <property type="project" value="InterPro"/>
</dbReference>
<comment type="function">
    <text evidence="5 7">Cell division inhibitor that blocks the formation of polar Z ring septums. Rapidly oscillates between the poles of the cell to destabilize FtsZ filaments that have formed before they mature into polar Z rings. Prevents FtsZ polymerization.</text>
</comment>
<keyword evidence="11" id="KW-1185">Reference proteome</keyword>
<dbReference type="GO" id="GO:0051302">
    <property type="term" value="P:regulation of cell division"/>
    <property type="evidence" value="ECO:0007669"/>
    <property type="project" value="InterPro"/>
</dbReference>
<dbReference type="NCBIfam" id="TIGR01222">
    <property type="entry name" value="minC"/>
    <property type="match status" value="1"/>
</dbReference>
<dbReference type="InterPro" id="IPR016098">
    <property type="entry name" value="CAP/MinC_C"/>
</dbReference>
<evidence type="ECO:0000256" key="1">
    <source>
        <dbReference type="ARBA" id="ARBA00006291"/>
    </source>
</evidence>
<evidence type="ECO:0000256" key="6">
    <source>
        <dbReference type="ARBA" id="ARBA00046874"/>
    </source>
</evidence>
<evidence type="ECO:0000259" key="9">
    <source>
        <dbReference type="Pfam" id="PF05209"/>
    </source>
</evidence>
<dbReference type="Pfam" id="PF05209">
    <property type="entry name" value="MinC_N"/>
    <property type="match status" value="1"/>
</dbReference>
<dbReference type="Gene3D" id="2.160.20.70">
    <property type="match status" value="1"/>
</dbReference>
<accession>A0A0P6Y311</accession>
<dbReference type="HAMAP" id="MF_00267">
    <property type="entry name" value="MinC"/>
    <property type="match status" value="1"/>
</dbReference>
<evidence type="ECO:0000256" key="7">
    <source>
        <dbReference type="HAMAP-Rule" id="MF_00267"/>
    </source>
</evidence>
<dbReference type="Gene3D" id="3.30.160.540">
    <property type="match status" value="1"/>
</dbReference>
<reference evidence="10 11" key="1">
    <citation type="submission" date="2015-07" db="EMBL/GenBank/DDBJ databases">
        <title>Genome sequence of Levilinea saccharolytica DSM 16555.</title>
        <authorList>
            <person name="Hemp J."/>
            <person name="Ward L.M."/>
            <person name="Pace L.A."/>
            <person name="Fischer W.W."/>
        </authorList>
    </citation>
    <scope>NUCLEOTIDE SEQUENCE [LARGE SCALE GENOMIC DNA]</scope>
    <source>
        <strain evidence="10 11">KIBI-1</strain>
    </source>
</reference>